<keyword evidence="2" id="KW-1185">Reference proteome</keyword>
<comment type="caution">
    <text evidence="1">The sequence shown here is derived from an EMBL/GenBank/DDBJ whole genome shotgun (WGS) entry which is preliminary data.</text>
</comment>
<dbReference type="PANTHER" id="PTHR33706:SF1">
    <property type="entry name" value="TPR REPEAT PROTEIN"/>
    <property type="match status" value="1"/>
</dbReference>
<dbReference type="EMBL" id="CAJJDM010000026">
    <property type="protein sequence ID" value="CAD8058053.1"/>
    <property type="molecule type" value="Genomic_DNA"/>
</dbReference>
<organism evidence="1 2">
    <name type="scientific">Paramecium primaurelia</name>
    <dbReference type="NCBI Taxonomy" id="5886"/>
    <lineage>
        <taxon>Eukaryota</taxon>
        <taxon>Sar</taxon>
        <taxon>Alveolata</taxon>
        <taxon>Ciliophora</taxon>
        <taxon>Intramacronucleata</taxon>
        <taxon>Oligohymenophorea</taxon>
        <taxon>Peniculida</taxon>
        <taxon>Parameciidae</taxon>
        <taxon>Paramecium</taxon>
    </lineage>
</organism>
<accession>A0A8S1KWW0</accession>
<evidence type="ECO:0000313" key="1">
    <source>
        <dbReference type="EMBL" id="CAD8058053.1"/>
    </source>
</evidence>
<sequence length="584" mass="68913">MNLQKKLNEIQLVQEPTLCKGINQFNGISWDELERRFINSTFQILLKDQEIQYIKDGSIIRQYTLLFKENRDIIKDNSKQPEYLTNLEQINFLKWIGSYDNNNQQIGKWNVTWKGETLQEIGGYYDEGKKQGLWKELFKNYWNQAQVYEFGEYLNDQRQGYWTYIYKGKEIAGGLYNQAGLKHGKWMQPNESFWDQSQVIHFGEYQNGNKIGIWDIWVDEQGINNQMYNYYFYNNINLILVEVDCMMKKDKNLKQETGLRQVIDFGFIHAQLIMVNIKKVKKQVFGRVFGMKDHKLVVVYMMKEVKNLKLETGLMSVMDFLIDHQQLLMVNIKMVKKLVDGLHCLIWMETINRQFDELHGVKIGNWIDISEGFYQFSQVTFNGEYKNGKKVGRWNIYYNNILIGGGLYDEGNQETKIGNWIEISSEFSDWSQVTFEGNYNNGQKFGKWNIWFRNCNTQEQKLIGGGSYDEGDQALKVGNWIEIIDGFKSETQVTYRGEYQNGIKIGKWEIWGRNNFDNPNTENIGGGLYNQGEKVGNWIEINDGFLYLSDIIYNGNYKNGQKIGIWEKLDVYNKEKLNEVYYDH</sequence>
<dbReference type="PANTHER" id="PTHR33706">
    <property type="entry name" value="MORN VARIANT REPEAT PROTEIN"/>
    <property type="match status" value="1"/>
</dbReference>
<gene>
    <name evidence="1" type="ORF">PPRIM_AZ9-3.1.T0270020</name>
</gene>
<proteinExistence type="predicted"/>
<dbReference type="Proteomes" id="UP000688137">
    <property type="component" value="Unassembled WGS sequence"/>
</dbReference>
<evidence type="ECO:0000313" key="2">
    <source>
        <dbReference type="Proteomes" id="UP000688137"/>
    </source>
</evidence>
<protein>
    <submittedName>
        <fullName evidence="1">Uncharacterized protein</fullName>
    </submittedName>
</protein>
<reference evidence="1" key="1">
    <citation type="submission" date="2021-01" db="EMBL/GenBank/DDBJ databases">
        <authorList>
            <consortium name="Genoscope - CEA"/>
            <person name="William W."/>
        </authorList>
    </citation>
    <scope>NUCLEOTIDE SEQUENCE</scope>
</reference>
<name>A0A8S1KWW0_PARPR</name>
<dbReference type="AlphaFoldDB" id="A0A8S1KWW0"/>